<dbReference type="AlphaFoldDB" id="A0A437MF24"/>
<organism evidence="1 2">
    <name type="scientific">Rhodovarius crocodyli</name>
    <dbReference type="NCBI Taxonomy" id="1979269"/>
    <lineage>
        <taxon>Bacteria</taxon>
        <taxon>Pseudomonadati</taxon>
        <taxon>Pseudomonadota</taxon>
        <taxon>Alphaproteobacteria</taxon>
        <taxon>Acetobacterales</taxon>
        <taxon>Roseomonadaceae</taxon>
        <taxon>Rhodovarius</taxon>
    </lineage>
</organism>
<dbReference type="Proteomes" id="UP000282957">
    <property type="component" value="Unassembled WGS sequence"/>
</dbReference>
<dbReference type="RefSeq" id="WP_127788191.1">
    <property type="nucleotide sequence ID" value="NZ_SACL01000004.1"/>
</dbReference>
<protein>
    <submittedName>
        <fullName evidence="1">Uncharacterized protein</fullName>
    </submittedName>
</protein>
<evidence type="ECO:0000313" key="2">
    <source>
        <dbReference type="Proteomes" id="UP000282957"/>
    </source>
</evidence>
<gene>
    <name evidence="1" type="ORF">EOD42_14190</name>
</gene>
<name>A0A437MF24_9PROT</name>
<comment type="caution">
    <text evidence="1">The sequence shown here is derived from an EMBL/GenBank/DDBJ whole genome shotgun (WGS) entry which is preliminary data.</text>
</comment>
<dbReference type="EMBL" id="SACL01000004">
    <property type="protein sequence ID" value="RVT96258.1"/>
    <property type="molecule type" value="Genomic_DNA"/>
</dbReference>
<evidence type="ECO:0000313" key="1">
    <source>
        <dbReference type="EMBL" id="RVT96258.1"/>
    </source>
</evidence>
<keyword evidence="2" id="KW-1185">Reference proteome</keyword>
<sequence>MRFELGRPAADLRVAEEARIDAEAHAAAEAVRPAISTRMDAARLEQARTAALLADDYASTVPLIAAVQLSGTLAQKAAAVLAAAADTNRRLTIIETARLAAKARLRAAVTPAEMRLVRLEISVD</sequence>
<reference evidence="1 2" key="1">
    <citation type="submission" date="2019-01" db="EMBL/GenBank/DDBJ databases">
        <authorList>
            <person name="Chen W.-M."/>
        </authorList>
    </citation>
    <scope>NUCLEOTIDE SEQUENCE [LARGE SCALE GENOMIC DNA]</scope>
    <source>
        <strain evidence="1 2">CCP-6</strain>
    </source>
</reference>
<proteinExistence type="predicted"/>
<accession>A0A437MF24</accession>